<feature type="non-terminal residue" evidence="1">
    <location>
        <position position="1"/>
    </location>
</feature>
<evidence type="ECO:0000313" key="1">
    <source>
        <dbReference type="EMBL" id="PCH44334.1"/>
    </source>
</evidence>
<dbReference type="Proteomes" id="UP000218811">
    <property type="component" value="Unassembled WGS sequence"/>
</dbReference>
<sequence length="63" mass="7006">WASAGRGAREWACFEPKATAVSRSEPRHMDRDHVCPFRRRAPSRTGTLYASSGPVSYPIGTRT</sequence>
<name>A0A2H3K5J8_WOLCO</name>
<reference evidence="1 2" key="1">
    <citation type="journal article" date="2012" name="Science">
        <title>The Paleozoic origin of enzymatic lignin decomposition reconstructed from 31 fungal genomes.</title>
        <authorList>
            <person name="Floudas D."/>
            <person name="Binder M."/>
            <person name="Riley R."/>
            <person name="Barry K."/>
            <person name="Blanchette R.A."/>
            <person name="Henrissat B."/>
            <person name="Martinez A.T."/>
            <person name="Otillar R."/>
            <person name="Spatafora J.W."/>
            <person name="Yadav J.S."/>
            <person name="Aerts A."/>
            <person name="Benoit I."/>
            <person name="Boyd A."/>
            <person name="Carlson A."/>
            <person name="Copeland A."/>
            <person name="Coutinho P.M."/>
            <person name="de Vries R.P."/>
            <person name="Ferreira P."/>
            <person name="Findley K."/>
            <person name="Foster B."/>
            <person name="Gaskell J."/>
            <person name="Glotzer D."/>
            <person name="Gorecki P."/>
            <person name="Heitman J."/>
            <person name="Hesse C."/>
            <person name="Hori C."/>
            <person name="Igarashi K."/>
            <person name="Jurgens J.A."/>
            <person name="Kallen N."/>
            <person name="Kersten P."/>
            <person name="Kohler A."/>
            <person name="Kuees U."/>
            <person name="Kumar T.K.A."/>
            <person name="Kuo A."/>
            <person name="LaButti K."/>
            <person name="Larrondo L.F."/>
            <person name="Lindquist E."/>
            <person name="Ling A."/>
            <person name="Lombard V."/>
            <person name="Lucas S."/>
            <person name="Lundell T."/>
            <person name="Martin R."/>
            <person name="McLaughlin D.J."/>
            <person name="Morgenstern I."/>
            <person name="Morin E."/>
            <person name="Murat C."/>
            <person name="Nagy L.G."/>
            <person name="Nolan M."/>
            <person name="Ohm R.A."/>
            <person name="Patyshakuliyeva A."/>
            <person name="Rokas A."/>
            <person name="Ruiz-Duenas F.J."/>
            <person name="Sabat G."/>
            <person name="Salamov A."/>
            <person name="Samejima M."/>
            <person name="Schmutz J."/>
            <person name="Slot J.C."/>
            <person name="St John F."/>
            <person name="Stenlid J."/>
            <person name="Sun H."/>
            <person name="Sun S."/>
            <person name="Syed K."/>
            <person name="Tsang A."/>
            <person name="Wiebenga A."/>
            <person name="Young D."/>
            <person name="Pisabarro A."/>
            <person name="Eastwood D.C."/>
            <person name="Martin F."/>
            <person name="Cullen D."/>
            <person name="Grigoriev I.V."/>
            <person name="Hibbett D.S."/>
        </authorList>
    </citation>
    <scope>NUCLEOTIDE SEQUENCE [LARGE SCALE GENOMIC DNA]</scope>
    <source>
        <strain evidence="1 2">MD-104</strain>
    </source>
</reference>
<proteinExistence type="predicted"/>
<keyword evidence="2" id="KW-1185">Reference proteome</keyword>
<evidence type="ECO:0000313" key="2">
    <source>
        <dbReference type="Proteomes" id="UP000218811"/>
    </source>
</evidence>
<dbReference type="AlphaFoldDB" id="A0A2H3K5J8"/>
<gene>
    <name evidence="1" type="ORF">WOLCODRAFT_26697</name>
</gene>
<dbReference type="EMBL" id="KB468157">
    <property type="protein sequence ID" value="PCH44334.1"/>
    <property type="molecule type" value="Genomic_DNA"/>
</dbReference>
<protein>
    <submittedName>
        <fullName evidence="1">Uncharacterized protein</fullName>
    </submittedName>
</protein>
<accession>A0A2H3K5J8</accession>
<organism evidence="1 2">
    <name type="scientific">Wolfiporia cocos (strain MD-104)</name>
    <name type="common">Brown rot fungus</name>
    <dbReference type="NCBI Taxonomy" id="742152"/>
    <lineage>
        <taxon>Eukaryota</taxon>
        <taxon>Fungi</taxon>
        <taxon>Dikarya</taxon>
        <taxon>Basidiomycota</taxon>
        <taxon>Agaricomycotina</taxon>
        <taxon>Agaricomycetes</taxon>
        <taxon>Polyporales</taxon>
        <taxon>Phaeolaceae</taxon>
        <taxon>Wolfiporia</taxon>
    </lineage>
</organism>